<name>A0A202BAQ1_CHRVL</name>
<gene>
    <name evidence="1" type="ORF">CBW21_08305</name>
</gene>
<comment type="caution">
    <text evidence="1">The sequence shown here is derived from an EMBL/GenBank/DDBJ whole genome shotgun (WGS) entry which is preliminary data.</text>
</comment>
<proteinExistence type="predicted"/>
<reference evidence="1 2" key="1">
    <citation type="submission" date="2017-05" db="EMBL/GenBank/DDBJ databases">
        <title>Chromobacterium violaceum GHPS1 isolated from Hydrocarbon polluted soil in French Guiana display an awesome secondary metabolite arsenal and a battery of drug and heavy-metal-resistance and detoxification of xenobiotics proteins.</title>
        <authorList>
            <person name="Belbahri L."/>
        </authorList>
    </citation>
    <scope>NUCLEOTIDE SEQUENCE [LARGE SCALE GENOMIC DNA]</scope>
    <source>
        <strain evidence="1 2">GHPS1</strain>
    </source>
</reference>
<dbReference type="Proteomes" id="UP000196342">
    <property type="component" value="Unassembled WGS sequence"/>
</dbReference>
<dbReference type="EMBL" id="NHOO01000006">
    <property type="protein sequence ID" value="OVE48558.1"/>
    <property type="molecule type" value="Genomic_DNA"/>
</dbReference>
<evidence type="ECO:0000313" key="1">
    <source>
        <dbReference type="EMBL" id="OVE48558.1"/>
    </source>
</evidence>
<dbReference type="AlphaFoldDB" id="A0A202BAQ1"/>
<sequence>MLLNELPRDLACHLNPLIGSSTSDTMQNLIHLLDGQCSLISDRAPDIRLDGEMVHQFLKFVGGAVRFEASNAQDGRFTP</sequence>
<dbReference type="RefSeq" id="WP_087697688.1">
    <property type="nucleotide sequence ID" value="NZ_NHOO01000006.1"/>
</dbReference>
<organism evidence="1 2">
    <name type="scientific">Chromobacterium violaceum</name>
    <dbReference type="NCBI Taxonomy" id="536"/>
    <lineage>
        <taxon>Bacteria</taxon>
        <taxon>Pseudomonadati</taxon>
        <taxon>Pseudomonadota</taxon>
        <taxon>Betaproteobacteria</taxon>
        <taxon>Neisseriales</taxon>
        <taxon>Chromobacteriaceae</taxon>
        <taxon>Chromobacterium</taxon>
    </lineage>
</organism>
<accession>A0A202BAQ1</accession>
<evidence type="ECO:0000313" key="2">
    <source>
        <dbReference type="Proteomes" id="UP000196342"/>
    </source>
</evidence>
<protein>
    <submittedName>
        <fullName evidence="1">Uncharacterized protein</fullName>
    </submittedName>
</protein>
<keyword evidence="2" id="KW-1185">Reference proteome</keyword>